<feature type="domain" description="Cell envelope-related transcriptional attenuator" evidence="4">
    <location>
        <begin position="101"/>
        <end position="248"/>
    </location>
</feature>
<comment type="caution">
    <text evidence="5">The sequence shown here is derived from an EMBL/GenBank/DDBJ whole genome shotgun (WGS) entry which is preliminary data.</text>
</comment>
<keyword evidence="3" id="KW-0472">Membrane</keyword>
<evidence type="ECO:0000256" key="3">
    <source>
        <dbReference type="SAM" id="Phobius"/>
    </source>
</evidence>
<evidence type="ECO:0000259" key="4">
    <source>
        <dbReference type="Pfam" id="PF03816"/>
    </source>
</evidence>
<feature type="transmembrane region" description="Helical" evidence="3">
    <location>
        <begin position="35"/>
        <end position="56"/>
    </location>
</feature>
<evidence type="ECO:0000313" key="6">
    <source>
        <dbReference type="Proteomes" id="UP001519292"/>
    </source>
</evidence>
<dbReference type="Pfam" id="PF03816">
    <property type="entry name" value="LytR_cpsA_psr"/>
    <property type="match status" value="1"/>
</dbReference>
<proteinExistence type="inferred from homology"/>
<dbReference type="NCBIfam" id="TIGR00350">
    <property type="entry name" value="lytR_cpsA_psr"/>
    <property type="match status" value="1"/>
</dbReference>
<feature type="region of interest" description="Disordered" evidence="2">
    <location>
        <begin position="366"/>
        <end position="386"/>
    </location>
</feature>
<dbReference type="InterPro" id="IPR050922">
    <property type="entry name" value="LytR/CpsA/Psr_CW_biosynth"/>
</dbReference>
<dbReference type="PANTHER" id="PTHR33392">
    <property type="entry name" value="POLYISOPRENYL-TEICHOIC ACID--PEPTIDOGLYCAN TEICHOIC ACID TRANSFERASE TAGU"/>
    <property type="match status" value="1"/>
</dbReference>
<gene>
    <name evidence="5" type="ORF">J2Z60_001309</name>
</gene>
<evidence type="ECO:0000256" key="2">
    <source>
        <dbReference type="SAM" id="MobiDB-lite"/>
    </source>
</evidence>
<evidence type="ECO:0000313" key="5">
    <source>
        <dbReference type="EMBL" id="MBP2058132.1"/>
    </source>
</evidence>
<evidence type="ECO:0000256" key="1">
    <source>
        <dbReference type="ARBA" id="ARBA00006068"/>
    </source>
</evidence>
<comment type="similarity">
    <text evidence="1">Belongs to the LytR/CpsA/Psr (LCP) family.</text>
</comment>
<name>A0ABS4MEL6_9LACO</name>
<keyword evidence="6" id="KW-1185">Reference proteome</keyword>
<keyword evidence="3" id="KW-0812">Transmembrane</keyword>
<sequence>MDPQKSKKRTKKLRRNGFFAAEEAKLKNYNGFSRICGLVVILLVGFSVAYFARIYFAAMSSAQQTYQGSQNTSAAISQRKPISILVLGVDQGIEGRHDRGNSDTMILLTLNPQKKSATMTSIPRDLLVDVKGDGANGGKYFMFRVNSAYQVGGSSASAKTVSSLLNVKVDYTMEVQMDALYKLVDALGGVDVKVPFSFSYDWADFHKGMQHLNGRHALAYSRMRKEDPKGDYGRQMRQRQIIQAIVKKGMNVNSIDNYRKILKIFSKYVRTNLTFNDMMSIALHYRDCAANVKSGYIHGHDAWIGDASMQVAATSELQRVSNLVRTNLGLKKETLHNEETRQNSLQKNIKWKKPDAFRNYIVYDKDSDTEPYTNSAFGSDNSSDNN</sequence>
<protein>
    <submittedName>
        <fullName evidence="5">LCP family protein required for cell wall assembly</fullName>
    </submittedName>
</protein>
<dbReference type="RefSeq" id="WP_209686875.1">
    <property type="nucleotide sequence ID" value="NZ_JAGGLU010000006.1"/>
</dbReference>
<dbReference type="EMBL" id="JAGGLU010000006">
    <property type="protein sequence ID" value="MBP2058132.1"/>
    <property type="molecule type" value="Genomic_DNA"/>
</dbReference>
<organism evidence="5 6">
    <name type="scientific">Lactobacillus colini</name>
    <dbReference type="NCBI Taxonomy" id="1819254"/>
    <lineage>
        <taxon>Bacteria</taxon>
        <taxon>Bacillati</taxon>
        <taxon>Bacillota</taxon>
        <taxon>Bacilli</taxon>
        <taxon>Lactobacillales</taxon>
        <taxon>Lactobacillaceae</taxon>
        <taxon>Lactobacillus</taxon>
    </lineage>
</organism>
<reference evidence="5 6" key="1">
    <citation type="submission" date="2021-03" db="EMBL/GenBank/DDBJ databases">
        <title>Genomic Encyclopedia of Type Strains, Phase IV (KMG-IV): sequencing the most valuable type-strain genomes for metagenomic binning, comparative biology and taxonomic classification.</title>
        <authorList>
            <person name="Goeker M."/>
        </authorList>
    </citation>
    <scope>NUCLEOTIDE SEQUENCE [LARGE SCALE GENOMIC DNA]</scope>
    <source>
        <strain evidence="5 6">DSM 101872</strain>
    </source>
</reference>
<dbReference type="PANTHER" id="PTHR33392:SF6">
    <property type="entry name" value="POLYISOPRENYL-TEICHOIC ACID--PEPTIDOGLYCAN TEICHOIC ACID TRANSFERASE TAGU"/>
    <property type="match status" value="1"/>
</dbReference>
<dbReference type="InterPro" id="IPR004474">
    <property type="entry name" value="LytR_CpsA_psr"/>
</dbReference>
<keyword evidence="3" id="KW-1133">Transmembrane helix</keyword>
<accession>A0ABS4MEL6</accession>
<dbReference type="Gene3D" id="3.40.630.190">
    <property type="entry name" value="LCP protein"/>
    <property type="match status" value="1"/>
</dbReference>
<feature type="compositionally biased region" description="Polar residues" evidence="2">
    <location>
        <begin position="370"/>
        <end position="386"/>
    </location>
</feature>
<dbReference type="Proteomes" id="UP001519292">
    <property type="component" value="Unassembled WGS sequence"/>
</dbReference>